<evidence type="ECO:0000256" key="1">
    <source>
        <dbReference type="SAM" id="SignalP"/>
    </source>
</evidence>
<dbReference type="AlphaFoldDB" id="A0A419S3R2"/>
<keyword evidence="3" id="KW-1185">Reference proteome</keyword>
<comment type="caution">
    <text evidence="2">The sequence shown here is derived from an EMBL/GenBank/DDBJ whole genome shotgun (WGS) entry which is preliminary data.</text>
</comment>
<gene>
    <name evidence="2" type="ORF">BCY91_07300</name>
</gene>
<organism evidence="2 3">
    <name type="scientific">Pelobium manganitolerans</name>
    <dbReference type="NCBI Taxonomy" id="1842495"/>
    <lineage>
        <taxon>Bacteria</taxon>
        <taxon>Pseudomonadati</taxon>
        <taxon>Bacteroidota</taxon>
        <taxon>Sphingobacteriia</taxon>
        <taxon>Sphingobacteriales</taxon>
        <taxon>Sphingobacteriaceae</taxon>
        <taxon>Pelobium</taxon>
    </lineage>
</organism>
<evidence type="ECO:0000313" key="2">
    <source>
        <dbReference type="EMBL" id="RKD14287.1"/>
    </source>
</evidence>
<dbReference type="RefSeq" id="WP_120182287.1">
    <property type="nucleotide sequence ID" value="NZ_MBTA01000026.1"/>
</dbReference>
<sequence>MKPRLSILIVLLLCGFNSFAQSFEDLERKNGDNAFTEDWFKVIVRYTSVKSTYTPNYSGGTVNVAFRWDKTEKWDIRSRYENPSLGDFIYALVNLSKQISNGRSTKDDYDDHAHGGGILGWAQFYANAVAKDKLLISPGITMGDYMFGSRYQKNNQNKAKHDPYGYYLAAGPAFMATYLVNKKLWIDGYVNYDIALVKVKNDSVDPKYPKPSFLTVGADLNTVYQFFGGFRINQVIDRGYNKDKSSRLDISVGMCF</sequence>
<accession>A0A419S3R2</accession>
<reference evidence="2 3" key="1">
    <citation type="submission" date="2016-07" db="EMBL/GenBank/DDBJ databases">
        <title>Genome of Pelobium manganitolerans.</title>
        <authorList>
            <person name="Wu S."/>
            <person name="Wang G."/>
        </authorList>
    </citation>
    <scope>NUCLEOTIDE SEQUENCE [LARGE SCALE GENOMIC DNA]</scope>
    <source>
        <strain evidence="2 3">YS-25</strain>
    </source>
</reference>
<dbReference type="Proteomes" id="UP000283433">
    <property type="component" value="Unassembled WGS sequence"/>
</dbReference>
<feature type="signal peptide" evidence="1">
    <location>
        <begin position="1"/>
        <end position="20"/>
    </location>
</feature>
<dbReference type="EMBL" id="MBTA01000026">
    <property type="protein sequence ID" value="RKD14287.1"/>
    <property type="molecule type" value="Genomic_DNA"/>
</dbReference>
<keyword evidence="1" id="KW-0732">Signal</keyword>
<protein>
    <recommendedName>
        <fullName evidence="4">Outer membrane protein beta-barrel domain-containing protein</fullName>
    </recommendedName>
</protein>
<feature type="chain" id="PRO_5019419596" description="Outer membrane protein beta-barrel domain-containing protein" evidence="1">
    <location>
        <begin position="21"/>
        <end position="256"/>
    </location>
</feature>
<evidence type="ECO:0008006" key="4">
    <source>
        <dbReference type="Google" id="ProtNLM"/>
    </source>
</evidence>
<proteinExistence type="predicted"/>
<evidence type="ECO:0000313" key="3">
    <source>
        <dbReference type="Proteomes" id="UP000283433"/>
    </source>
</evidence>
<dbReference type="OrthoDB" id="766806at2"/>
<name>A0A419S3R2_9SPHI</name>